<organism evidence="1 2">
    <name type="scientific">Streptomonospora alba</name>
    <dbReference type="NCBI Taxonomy" id="183763"/>
    <lineage>
        <taxon>Bacteria</taxon>
        <taxon>Bacillati</taxon>
        <taxon>Actinomycetota</taxon>
        <taxon>Actinomycetes</taxon>
        <taxon>Streptosporangiales</taxon>
        <taxon>Nocardiopsidaceae</taxon>
        <taxon>Streptomonospora</taxon>
    </lineage>
</organism>
<gene>
    <name evidence="1" type="ORF">LP52_20845</name>
</gene>
<reference evidence="2" key="1">
    <citation type="journal article" date="2015" name="Chem. Biol.">
        <title>Structure, bioactivity, and resistance mechanism of streptomonomicin, an unusual lasso Peptide from an understudied halophilic actinomycete.</title>
        <authorList>
            <person name="Metelev M."/>
            <person name="Tietz J.I."/>
            <person name="Melby J.O."/>
            <person name="Blair P.M."/>
            <person name="Zhu L."/>
            <person name="Livnat I."/>
            <person name="Severinov K."/>
            <person name="Mitchell D.A."/>
        </authorList>
    </citation>
    <scope>NUCLEOTIDE SEQUENCE [LARGE SCALE GENOMIC DNA]</scope>
    <source>
        <strain evidence="2">YIM 90003</strain>
    </source>
</reference>
<name>A0A0C2G1J8_9ACTN</name>
<evidence type="ECO:0000313" key="2">
    <source>
        <dbReference type="Proteomes" id="UP000031675"/>
    </source>
</evidence>
<evidence type="ECO:0008006" key="3">
    <source>
        <dbReference type="Google" id="ProtNLM"/>
    </source>
</evidence>
<keyword evidence="2" id="KW-1185">Reference proteome</keyword>
<dbReference type="EMBL" id="JROO01000042">
    <property type="protein sequence ID" value="KIH97168.1"/>
    <property type="molecule type" value="Genomic_DNA"/>
</dbReference>
<evidence type="ECO:0000313" key="1">
    <source>
        <dbReference type="EMBL" id="KIH97168.1"/>
    </source>
</evidence>
<dbReference type="Proteomes" id="UP000031675">
    <property type="component" value="Unassembled WGS sequence"/>
</dbReference>
<dbReference type="AlphaFoldDB" id="A0A0C2G1J8"/>
<comment type="caution">
    <text evidence="1">The sequence shown here is derived from an EMBL/GenBank/DDBJ whole genome shotgun (WGS) entry which is preliminary data.</text>
</comment>
<protein>
    <recommendedName>
        <fullName evidence="3">Roadblock/LAMTOR2 domain-containing protein</fullName>
    </recommendedName>
</protein>
<proteinExistence type="predicted"/>
<sequence>MRRSAVIDLDQQMREVLGLDGVLSVCLVHWREGRALACHGADDTARAAQTSAVVRAVAEGPLQQGRTVEEVVITDGSHHLIYTVLAHAGLCLQVRMDRERGSLGRALHLLRRLAEEAQPPIPEIRRKRGTPAPAPAATDVERPVLIRVLNALRELSVGSARVGEVVV</sequence>
<dbReference type="SUPFAM" id="SSF103196">
    <property type="entry name" value="Roadblock/LC7 domain"/>
    <property type="match status" value="1"/>
</dbReference>
<accession>A0A0C2G1J8</accession>